<feature type="compositionally biased region" description="Polar residues" evidence="1">
    <location>
        <begin position="239"/>
        <end position="254"/>
    </location>
</feature>
<evidence type="ECO:0000313" key="3">
    <source>
        <dbReference type="EMBL" id="OSO93374.1"/>
    </source>
</evidence>
<evidence type="ECO:0008006" key="5">
    <source>
        <dbReference type="Google" id="ProtNLM"/>
    </source>
</evidence>
<dbReference type="Proteomes" id="UP000192997">
    <property type="component" value="Unassembled WGS sequence"/>
</dbReference>
<name>A0A1X4G943_9CYAN</name>
<evidence type="ECO:0000313" key="4">
    <source>
        <dbReference type="Proteomes" id="UP000192997"/>
    </source>
</evidence>
<feature type="chain" id="PRO_5010859781" description="DUF1190 domain-containing protein" evidence="2">
    <location>
        <begin position="45"/>
        <end position="306"/>
    </location>
</feature>
<protein>
    <recommendedName>
        <fullName evidence="5">DUF1190 domain-containing protein</fullName>
    </recommendedName>
</protein>
<evidence type="ECO:0000256" key="1">
    <source>
        <dbReference type="SAM" id="MobiDB-lite"/>
    </source>
</evidence>
<feature type="compositionally biased region" description="Low complexity" evidence="1">
    <location>
        <begin position="267"/>
        <end position="296"/>
    </location>
</feature>
<comment type="caution">
    <text evidence="3">The sequence shown here is derived from an EMBL/GenBank/DDBJ whole genome shotgun (WGS) entry which is preliminary data.</text>
</comment>
<keyword evidence="2" id="KW-0732">Signal</keyword>
<feature type="compositionally biased region" description="Gly residues" evidence="1">
    <location>
        <begin position="297"/>
        <end position="306"/>
    </location>
</feature>
<sequence length="306" mass="33312">MLTLSYWQSKITPRKNQIIQMVKTIMRKLTIVCLALTLCLTTIACGGGSQNTTYSNGSQSATPTKLNDGQYQVQQVTYNDANGEYTLFLLGNQPPTFATEKLQMARLTDEEVKEGKKSYLKVENGQLALYITEDFKIEYVHNVTETRSNPQTGQQETVFVRQESSFWTPFAAAVAGNIAGQAIGSMLFRPQYYVPPVYQPGGIYGHGGYGSSYNAAVSSYQSRYNQPPAAVRNRAVFRTTGSLRSNSGLTNRNNTGGRATGSGFGGSNLRSSGRSSSLRRNSGSSFGSGSRSSGVRRSGGFGSRRR</sequence>
<feature type="signal peptide" evidence="2">
    <location>
        <begin position="1"/>
        <end position="44"/>
    </location>
</feature>
<accession>A0A1X4G943</accession>
<gene>
    <name evidence="3" type="ORF">B7O87_05595</name>
</gene>
<reference evidence="4" key="1">
    <citation type="submission" date="2017-04" db="EMBL/GenBank/DDBJ databases">
        <authorList>
            <person name="Abreu V.A."/>
            <person name="Popin R.V."/>
            <person name="Rigonato J."/>
            <person name="Andreote A.P."/>
            <person name="Schaker P.C."/>
            <person name="Hoff-Risseti C."/>
            <person name="Alvarenga D.O."/>
            <person name="Varani A.M."/>
            <person name="Fiore M.F."/>
        </authorList>
    </citation>
    <scope>NUCLEOTIDE SEQUENCE [LARGE SCALE GENOMIC DNA]</scope>
    <source>
        <strain evidence="4">CENA303</strain>
    </source>
</reference>
<evidence type="ECO:0000256" key="2">
    <source>
        <dbReference type="SAM" id="SignalP"/>
    </source>
</evidence>
<dbReference type="EMBL" id="NBYN01000026">
    <property type="protein sequence ID" value="OSO93374.1"/>
    <property type="molecule type" value="Genomic_DNA"/>
</dbReference>
<feature type="region of interest" description="Disordered" evidence="1">
    <location>
        <begin position="237"/>
        <end position="306"/>
    </location>
</feature>
<dbReference type="AlphaFoldDB" id="A0A1X4G943"/>
<proteinExistence type="predicted"/>
<organism evidence="3 4">
    <name type="scientific">Cylindrospermopsis raciborskii CENA303</name>
    <dbReference type="NCBI Taxonomy" id="1170769"/>
    <lineage>
        <taxon>Bacteria</taxon>
        <taxon>Bacillati</taxon>
        <taxon>Cyanobacteriota</taxon>
        <taxon>Cyanophyceae</taxon>
        <taxon>Nostocales</taxon>
        <taxon>Aphanizomenonaceae</taxon>
        <taxon>Cylindrospermopsis</taxon>
    </lineage>
</organism>